<reference evidence="2 3" key="1">
    <citation type="journal article" date="2018" name="Int. J. Syst. Evol. Microbiol.">
        <title>Parvibium lacunae gen. nov., sp. nov., a new member of the family Alcaligenaceae isolated from a freshwater pond.</title>
        <authorList>
            <person name="Chen W.M."/>
            <person name="Xie P.B."/>
            <person name="Hsu M.Y."/>
            <person name="Sheu S.Y."/>
        </authorList>
    </citation>
    <scope>NUCLEOTIDE SEQUENCE [LARGE SCALE GENOMIC DNA]</scope>
    <source>
        <strain evidence="2 3">KMB9</strain>
    </source>
</reference>
<protein>
    <recommendedName>
        <fullName evidence="4">TM2 domain-containing protein</fullName>
    </recommendedName>
</protein>
<organism evidence="2 3">
    <name type="scientific">Parvibium lacunae</name>
    <dbReference type="NCBI Taxonomy" id="1888893"/>
    <lineage>
        <taxon>Bacteria</taxon>
        <taxon>Pseudomonadati</taxon>
        <taxon>Pseudomonadota</taxon>
        <taxon>Betaproteobacteria</taxon>
        <taxon>Burkholderiales</taxon>
        <taxon>Alcaligenaceae</taxon>
        <taxon>Parvibium</taxon>
    </lineage>
</organism>
<evidence type="ECO:0008006" key="4">
    <source>
        <dbReference type="Google" id="ProtNLM"/>
    </source>
</evidence>
<keyword evidence="1" id="KW-1133">Transmembrane helix</keyword>
<dbReference type="OrthoDB" id="8702870at2"/>
<proteinExistence type="predicted"/>
<evidence type="ECO:0000313" key="3">
    <source>
        <dbReference type="Proteomes" id="UP000252357"/>
    </source>
</evidence>
<keyword evidence="1" id="KW-0472">Membrane</keyword>
<keyword evidence="1" id="KW-0812">Transmembrane</keyword>
<comment type="caution">
    <text evidence="2">The sequence shown here is derived from an EMBL/GenBank/DDBJ whole genome shotgun (WGS) entry which is preliminary data.</text>
</comment>
<feature type="transmembrane region" description="Helical" evidence="1">
    <location>
        <begin position="108"/>
        <end position="129"/>
    </location>
</feature>
<keyword evidence="3" id="KW-1185">Reference proteome</keyword>
<dbReference type="AlphaFoldDB" id="A0A368L5P4"/>
<sequence>MAIILPNKTYAAWLAMITGSFGLHRFYLGLPYGWLYPFPLLVSFPFLLGNSAWLTHPALLAPACVVLLCQLETLRIALTPDEKWVARFLPHERSANSPTPTMRTGWGAIWAAIIALMLGAGLLMALLAIHIQRWVMGTVN</sequence>
<dbReference type="RefSeq" id="WP_114402543.1">
    <property type="nucleotide sequence ID" value="NZ_QPGB01000002.1"/>
</dbReference>
<gene>
    <name evidence="2" type="ORF">DU000_06515</name>
</gene>
<evidence type="ECO:0000256" key="1">
    <source>
        <dbReference type="SAM" id="Phobius"/>
    </source>
</evidence>
<evidence type="ECO:0000313" key="2">
    <source>
        <dbReference type="EMBL" id="RCS58460.1"/>
    </source>
</evidence>
<name>A0A368L5P4_9BURK</name>
<accession>A0A368L5P4</accession>
<feature type="transmembrane region" description="Helical" evidence="1">
    <location>
        <begin position="34"/>
        <end position="52"/>
    </location>
</feature>
<dbReference type="Proteomes" id="UP000252357">
    <property type="component" value="Unassembled WGS sequence"/>
</dbReference>
<dbReference type="EMBL" id="QPGB01000002">
    <property type="protein sequence ID" value="RCS58460.1"/>
    <property type="molecule type" value="Genomic_DNA"/>
</dbReference>